<evidence type="ECO:0000256" key="4">
    <source>
        <dbReference type="ARBA" id="ARBA00022670"/>
    </source>
</evidence>
<proteinExistence type="inferred from homology"/>
<keyword evidence="5" id="KW-0479">Metal-binding</keyword>
<feature type="signal peptide" evidence="12">
    <location>
        <begin position="1"/>
        <end position="16"/>
    </location>
</feature>
<comment type="cofactor">
    <cofactor evidence="1">
        <name>Zn(2+)</name>
        <dbReference type="ChEBI" id="CHEBI:29105"/>
    </cofactor>
</comment>
<organism evidence="14 15">
    <name type="scientific">Oedothorax gibbosus</name>
    <dbReference type="NCBI Taxonomy" id="931172"/>
    <lineage>
        <taxon>Eukaryota</taxon>
        <taxon>Metazoa</taxon>
        <taxon>Ecdysozoa</taxon>
        <taxon>Arthropoda</taxon>
        <taxon>Chelicerata</taxon>
        <taxon>Arachnida</taxon>
        <taxon>Araneae</taxon>
        <taxon>Araneomorphae</taxon>
        <taxon>Entelegynae</taxon>
        <taxon>Araneoidea</taxon>
        <taxon>Linyphiidae</taxon>
        <taxon>Erigoninae</taxon>
        <taxon>Oedothorax</taxon>
    </lineage>
</organism>
<evidence type="ECO:0000256" key="6">
    <source>
        <dbReference type="ARBA" id="ARBA00022729"/>
    </source>
</evidence>
<evidence type="ECO:0000256" key="11">
    <source>
        <dbReference type="ARBA" id="ARBA00069039"/>
    </source>
</evidence>
<evidence type="ECO:0000256" key="3">
    <source>
        <dbReference type="ARBA" id="ARBA00022645"/>
    </source>
</evidence>
<comment type="caution">
    <text evidence="14">The sequence shown here is derived from an EMBL/GenBank/DDBJ whole genome shotgun (WGS) entry which is preliminary data.</text>
</comment>
<feature type="domain" description="Carboxypeptidase activation peptide" evidence="13">
    <location>
        <begin position="34"/>
        <end position="107"/>
    </location>
</feature>
<name>A0AAV6UDN4_9ARAC</name>
<evidence type="ECO:0000256" key="2">
    <source>
        <dbReference type="ARBA" id="ARBA00005988"/>
    </source>
</evidence>
<keyword evidence="6 12" id="KW-0732">Signal</keyword>
<dbReference type="FunFam" id="3.30.70.340:FF:000002">
    <property type="entry name" value="Carboxypeptidase A"/>
    <property type="match status" value="1"/>
</dbReference>
<keyword evidence="7" id="KW-0378">Hydrolase</keyword>
<keyword evidence="4" id="KW-0645">Protease</keyword>
<comment type="similarity">
    <text evidence="2">Belongs to the peptidase M14 family.</text>
</comment>
<keyword evidence="8" id="KW-0862">Zinc</keyword>
<evidence type="ECO:0000313" key="15">
    <source>
        <dbReference type="Proteomes" id="UP000827092"/>
    </source>
</evidence>
<evidence type="ECO:0000256" key="7">
    <source>
        <dbReference type="ARBA" id="ARBA00022801"/>
    </source>
</evidence>
<evidence type="ECO:0000256" key="8">
    <source>
        <dbReference type="ARBA" id="ARBA00022833"/>
    </source>
</evidence>
<dbReference type="InterPro" id="IPR036990">
    <property type="entry name" value="M14A-like_propep"/>
</dbReference>
<evidence type="ECO:0000313" key="14">
    <source>
        <dbReference type="EMBL" id="KAG8181973.1"/>
    </source>
</evidence>
<sequence>MYAGFGISIICVLVHLDYVFLSEQGKSYDEYSLFRITPKNQSHLDYLSNLSKTTSGEYDFWLLTTSVNHPADVMIAPPVKQGLIRYLNTVKMPFSVLIDNIGEKIKEDKLSSVETPPALEFFAAYQDIEDVSDLIN</sequence>
<dbReference type="GO" id="GO:0004180">
    <property type="term" value="F:carboxypeptidase activity"/>
    <property type="evidence" value="ECO:0007669"/>
    <property type="project" value="UniProtKB-KW"/>
</dbReference>
<evidence type="ECO:0000259" key="13">
    <source>
        <dbReference type="Pfam" id="PF02244"/>
    </source>
</evidence>
<evidence type="ECO:0000256" key="1">
    <source>
        <dbReference type="ARBA" id="ARBA00001947"/>
    </source>
</evidence>
<dbReference type="Pfam" id="PF02244">
    <property type="entry name" value="Propep_M14"/>
    <property type="match status" value="1"/>
</dbReference>
<dbReference type="Gene3D" id="3.30.70.340">
    <property type="entry name" value="Metallocarboxypeptidase-like"/>
    <property type="match status" value="1"/>
</dbReference>
<keyword evidence="10" id="KW-1015">Disulfide bond</keyword>
<dbReference type="SUPFAM" id="SSF54897">
    <property type="entry name" value="Protease propeptides/inhibitors"/>
    <property type="match status" value="1"/>
</dbReference>
<dbReference type="Proteomes" id="UP000827092">
    <property type="component" value="Unassembled WGS sequence"/>
</dbReference>
<dbReference type="GO" id="GO:0008237">
    <property type="term" value="F:metallopeptidase activity"/>
    <property type="evidence" value="ECO:0007669"/>
    <property type="project" value="UniProtKB-KW"/>
</dbReference>
<gene>
    <name evidence="14" type="ORF">JTE90_014353</name>
</gene>
<dbReference type="GO" id="GO:0006508">
    <property type="term" value="P:proteolysis"/>
    <property type="evidence" value="ECO:0007669"/>
    <property type="project" value="UniProtKB-KW"/>
</dbReference>
<reference evidence="14 15" key="1">
    <citation type="journal article" date="2022" name="Nat. Ecol. Evol.">
        <title>A masculinizing supergene underlies an exaggerated male reproductive morph in a spider.</title>
        <authorList>
            <person name="Hendrickx F."/>
            <person name="De Corte Z."/>
            <person name="Sonet G."/>
            <person name="Van Belleghem S.M."/>
            <person name="Kostlbacher S."/>
            <person name="Vangestel C."/>
        </authorList>
    </citation>
    <scope>NUCLEOTIDE SEQUENCE [LARGE SCALE GENOMIC DNA]</scope>
    <source>
        <strain evidence="14">W744_W776</strain>
    </source>
</reference>
<keyword evidence="9" id="KW-0482">Metalloprotease</keyword>
<evidence type="ECO:0000256" key="10">
    <source>
        <dbReference type="ARBA" id="ARBA00023157"/>
    </source>
</evidence>
<dbReference type="InterPro" id="IPR003146">
    <property type="entry name" value="M14A_act_pep"/>
</dbReference>
<dbReference type="AlphaFoldDB" id="A0AAV6UDN4"/>
<dbReference type="GO" id="GO:0046872">
    <property type="term" value="F:metal ion binding"/>
    <property type="evidence" value="ECO:0007669"/>
    <property type="project" value="UniProtKB-KW"/>
</dbReference>
<protein>
    <recommendedName>
        <fullName evidence="11">Zinc carboxypeptidase A 1</fullName>
    </recommendedName>
</protein>
<evidence type="ECO:0000256" key="9">
    <source>
        <dbReference type="ARBA" id="ARBA00023049"/>
    </source>
</evidence>
<keyword evidence="3" id="KW-0121">Carboxypeptidase</keyword>
<evidence type="ECO:0000256" key="12">
    <source>
        <dbReference type="SAM" id="SignalP"/>
    </source>
</evidence>
<accession>A0AAV6UDN4</accession>
<keyword evidence="15" id="KW-1185">Reference proteome</keyword>
<evidence type="ECO:0000256" key="5">
    <source>
        <dbReference type="ARBA" id="ARBA00022723"/>
    </source>
</evidence>
<feature type="chain" id="PRO_5043675363" description="Zinc carboxypeptidase A 1" evidence="12">
    <location>
        <begin position="17"/>
        <end position="136"/>
    </location>
</feature>
<dbReference type="EMBL" id="JAFNEN010000485">
    <property type="protein sequence ID" value="KAG8181973.1"/>
    <property type="molecule type" value="Genomic_DNA"/>
</dbReference>